<sequence length="300" mass="31486">MNSRSVDPASRRQVLKAITVGLPAAALTGRVQSAEAQPNPDPSASPQGAPAQGGSQGGSAAGAAMPSGANATWKFFNTDEAALMEAIVARLIPADELGPGAREAGAAVYIDQQLAGAWGNGDQFYQSGPFAPGTPQQGYQLSYTPAQMFRTGLARFAQAVKQSQNGKGFAELDAATQDEMLRRMEAGKLDFSPLPSAVFFAALMDATVEGFFCDPVHGGNRDMVGWKLVQFPGAYASYSNDIERHGVAFVRAPVSIADSPVHDMRMDGQHGVPAAPMKMDRQPAAPAPRTELKPPAREAA</sequence>
<protein>
    <recommendedName>
        <fullName evidence="4">Gluconate 2-dehydrogenase</fullName>
    </recommendedName>
</protein>
<evidence type="ECO:0008006" key="4">
    <source>
        <dbReference type="Google" id="ProtNLM"/>
    </source>
</evidence>
<evidence type="ECO:0000313" key="2">
    <source>
        <dbReference type="EMBL" id="ANN72963.1"/>
    </source>
</evidence>
<proteinExistence type="predicted"/>
<feature type="compositionally biased region" description="Basic and acidic residues" evidence="1">
    <location>
        <begin position="290"/>
        <end position="300"/>
    </location>
</feature>
<name>A0A193FZZ2_9BORD</name>
<dbReference type="InterPro" id="IPR006311">
    <property type="entry name" value="TAT_signal"/>
</dbReference>
<dbReference type="AlphaFoldDB" id="A0A193FZZ2"/>
<dbReference type="EMBL" id="CP016171">
    <property type="protein sequence ID" value="ANN72963.1"/>
    <property type="molecule type" value="Genomic_DNA"/>
</dbReference>
<reference evidence="2 3" key="1">
    <citation type="submission" date="2016-06" db="EMBL/GenBank/DDBJ databases">
        <title>Complete genome sequences of Bordetella bronchialis and Bordetella flabilis.</title>
        <authorList>
            <person name="LiPuma J.J."/>
            <person name="Spilker T."/>
        </authorList>
    </citation>
    <scope>NUCLEOTIDE SEQUENCE [LARGE SCALE GENOMIC DNA]</scope>
    <source>
        <strain evidence="2 3">AU17976</strain>
    </source>
</reference>
<dbReference type="Proteomes" id="UP000092213">
    <property type="component" value="Chromosome"/>
</dbReference>
<feature type="compositionally biased region" description="Low complexity" evidence="1">
    <location>
        <begin position="42"/>
        <end position="53"/>
    </location>
</feature>
<feature type="region of interest" description="Disordered" evidence="1">
    <location>
        <begin position="29"/>
        <end position="65"/>
    </location>
</feature>
<dbReference type="Pfam" id="PF13618">
    <property type="entry name" value="Gluconate_2-dh3"/>
    <property type="match status" value="1"/>
</dbReference>
<gene>
    <name evidence="2" type="ORF">BAU08_17860</name>
</gene>
<evidence type="ECO:0000256" key="1">
    <source>
        <dbReference type="SAM" id="MobiDB-lite"/>
    </source>
</evidence>
<feature type="region of interest" description="Disordered" evidence="1">
    <location>
        <begin position="268"/>
        <end position="300"/>
    </location>
</feature>
<evidence type="ECO:0000313" key="3">
    <source>
        <dbReference type="Proteomes" id="UP000092213"/>
    </source>
</evidence>
<dbReference type="RefSeq" id="WP_066670788.1">
    <property type="nucleotide sequence ID" value="NZ_CP016171.1"/>
</dbReference>
<dbReference type="InterPro" id="IPR027056">
    <property type="entry name" value="Gluconate_2DH_su3"/>
</dbReference>
<organism evidence="2 3">
    <name type="scientific">Bordetella bronchialis</name>
    <dbReference type="NCBI Taxonomy" id="463025"/>
    <lineage>
        <taxon>Bacteria</taxon>
        <taxon>Pseudomonadati</taxon>
        <taxon>Pseudomonadota</taxon>
        <taxon>Betaproteobacteria</taxon>
        <taxon>Burkholderiales</taxon>
        <taxon>Alcaligenaceae</taxon>
        <taxon>Bordetella</taxon>
    </lineage>
</organism>
<dbReference type="PROSITE" id="PS51318">
    <property type="entry name" value="TAT"/>
    <property type="match status" value="1"/>
</dbReference>
<accession>A0A193FZZ2</accession>
<dbReference type="STRING" id="463025.BAU08_17860"/>